<keyword evidence="20" id="KW-1185">Reference proteome</keyword>
<accession>A0ABM1QL59</accession>
<comment type="catalytic activity">
    <reaction evidence="15">
        <text>L-seryl-[protein] + ATP = O-phospho-L-seryl-[protein] + ADP + H(+)</text>
        <dbReference type="Rhea" id="RHEA:17989"/>
        <dbReference type="Rhea" id="RHEA-COMP:9863"/>
        <dbReference type="Rhea" id="RHEA-COMP:11604"/>
        <dbReference type="ChEBI" id="CHEBI:15378"/>
        <dbReference type="ChEBI" id="CHEBI:29999"/>
        <dbReference type="ChEBI" id="CHEBI:30616"/>
        <dbReference type="ChEBI" id="CHEBI:83421"/>
        <dbReference type="ChEBI" id="CHEBI:456216"/>
        <dbReference type="EC" id="2.7.11.1"/>
    </reaction>
</comment>
<comment type="catalytic activity">
    <reaction evidence="14">
        <text>L-threonyl-[protein] + ATP = O-phospho-L-threonyl-[protein] + ADP + H(+)</text>
        <dbReference type="Rhea" id="RHEA:46608"/>
        <dbReference type="Rhea" id="RHEA-COMP:11060"/>
        <dbReference type="Rhea" id="RHEA-COMP:11605"/>
        <dbReference type="ChEBI" id="CHEBI:15378"/>
        <dbReference type="ChEBI" id="CHEBI:30013"/>
        <dbReference type="ChEBI" id="CHEBI:30616"/>
        <dbReference type="ChEBI" id="CHEBI:61977"/>
        <dbReference type="ChEBI" id="CHEBI:456216"/>
        <dbReference type="EC" id="2.7.11.1"/>
    </reaction>
</comment>
<evidence type="ECO:0000256" key="7">
    <source>
        <dbReference type="ARBA" id="ARBA00022729"/>
    </source>
</evidence>
<gene>
    <name evidence="21" type="primary">LOC104751886</name>
</gene>
<dbReference type="Pfam" id="PF00560">
    <property type="entry name" value="LRR_1"/>
    <property type="match status" value="1"/>
</dbReference>
<proteinExistence type="predicted"/>
<comment type="subcellular location">
    <subcellularLocation>
        <location evidence="1">Membrane</location>
        <topology evidence="1">Single-pass membrane protein</topology>
    </subcellularLocation>
</comment>
<reference evidence="21" key="2">
    <citation type="submission" date="2025-08" db="UniProtKB">
        <authorList>
            <consortium name="RefSeq"/>
        </authorList>
    </citation>
    <scope>IDENTIFICATION</scope>
    <source>
        <tissue evidence="21">Leaf</tissue>
    </source>
</reference>
<evidence type="ECO:0000256" key="9">
    <source>
        <dbReference type="ARBA" id="ARBA00022741"/>
    </source>
</evidence>
<keyword evidence="6 17" id="KW-0812">Transmembrane</keyword>
<evidence type="ECO:0000256" key="4">
    <source>
        <dbReference type="ARBA" id="ARBA00022614"/>
    </source>
</evidence>
<keyword evidence="5" id="KW-0808">Transferase</keyword>
<evidence type="ECO:0000256" key="13">
    <source>
        <dbReference type="ARBA" id="ARBA00023136"/>
    </source>
</evidence>
<evidence type="ECO:0000256" key="6">
    <source>
        <dbReference type="ARBA" id="ARBA00022692"/>
    </source>
</evidence>
<evidence type="ECO:0000259" key="19">
    <source>
        <dbReference type="PROSITE" id="PS50011"/>
    </source>
</evidence>
<feature type="signal peptide" evidence="18">
    <location>
        <begin position="1"/>
        <end position="25"/>
    </location>
</feature>
<dbReference type="PANTHER" id="PTHR45631">
    <property type="entry name" value="OS07G0107800 PROTEIN-RELATED"/>
    <property type="match status" value="1"/>
</dbReference>
<dbReference type="Pfam" id="PF07714">
    <property type="entry name" value="PK_Tyr_Ser-Thr"/>
    <property type="match status" value="1"/>
</dbReference>
<evidence type="ECO:0000256" key="12">
    <source>
        <dbReference type="ARBA" id="ARBA00022989"/>
    </source>
</evidence>
<evidence type="ECO:0000256" key="1">
    <source>
        <dbReference type="ARBA" id="ARBA00004167"/>
    </source>
</evidence>
<keyword evidence="13 17" id="KW-0472">Membrane</keyword>
<protein>
    <recommendedName>
        <fullName evidence="2">non-specific serine/threonine protein kinase</fullName>
        <ecNumber evidence="2">2.7.11.1</ecNumber>
    </recommendedName>
</protein>
<keyword evidence="7 18" id="KW-0732">Signal</keyword>
<feature type="binding site" evidence="16">
    <location>
        <position position="596"/>
    </location>
    <ligand>
        <name>ATP</name>
        <dbReference type="ChEBI" id="CHEBI:30616"/>
    </ligand>
</feature>
<dbReference type="Proteomes" id="UP000694864">
    <property type="component" value="Chromosome 2"/>
</dbReference>
<evidence type="ECO:0000256" key="11">
    <source>
        <dbReference type="ARBA" id="ARBA00022840"/>
    </source>
</evidence>
<dbReference type="Gene3D" id="3.80.10.10">
    <property type="entry name" value="Ribonuclease Inhibitor"/>
    <property type="match status" value="1"/>
</dbReference>
<keyword evidence="8" id="KW-0677">Repeat</keyword>
<keyword evidence="12 17" id="KW-1133">Transmembrane helix</keyword>
<dbReference type="CDD" id="cd14066">
    <property type="entry name" value="STKc_IRAK"/>
    <property type="match status" value="1"/>
</dbReference>
<dbReference type="RefSeq" id="XP_019087497.1">
    <property type="nucleotide sequence ID" value="XM_019231952.1"/>
</dbReference>
<organism evidence="20 21">
    <name type="scientific">Camelina sativa</name>
    <name type="common">False flax</name>
    <name type="synonym">Myagrum sativum</name>
    <dbReference type="NCBI Taxonomy" id="90675"/>
    <lineage>
        <taxon>Eukaryota</taxon>
        <taxon>Viridiplantae</taxon>
        <taxon>Streptophyta</taxon>
        <taxon>Embryophyta</taxon>
        <taxon>Tracheophyta</taxon>
        <taxon>Spermatophyta</taxon>
        <taxon>Magnoliopsida</taxon>
        <taxon>eudicotyledons</taxon>
        <taxon>Gunneridae</taxon>
        <taxon>Pentapetalae</taxon>
        <taxon>rosids</taxon>
        <taxon>malvids</taxon>
        <taxon>Brassicales</taxon>
        <taxon>Brassicaceae</taxon>
        <taxon>Camelineae</taxon>
        <taxon>Camelina</taxon>
    </lineage>
</organism>
<dbReference type="InterPro" id="IPR011009">
    <property type="entry name" value="Kinase-like_dom_sf"/>
</dbReference>
<evidence type="ECO:0000256" key="16">
    <source>
        <dbReference type="PROSITE-ProRule" id="PRU10141"/>
    </source>
</evidence>
<evidence type="ECO:0000256" key="10">
    <source>
        <dbReference type="ARBA" id="ARBA00022777"/>
    </source>
</evidence>
<evidence type="ECO:0000256" key="18">
    <source>
        <dbReference type="SAM" id="SignalP"/>
    </source>
</evidence>
<keyword evidence="3" id="KW-0723">Serine/threonine-protein kinase</keyword>
<dbReference type="Pfam" id="PF12819">
    <property type="entry name" value="Malectin_like"/>
    <property type="match status" value="1"/>
</dbReference>
<dbReference type="InterPro" id="IPR024788">
    <property type="entry name" value="Malectin-like_Carb-bd_dom"/>
</dbReference>
<evidence type="ECO:0000256" key="2">
    <source>
        <dbReference type="ARBA" id="ARBA00012513"/>
    </source>
</evidence>
<dbReference type="PROSITE" id="PS00108">
    <property type="entry name" value="PROTEIN_KINASE_ST"/>
    <property type="match status" value="1"/>
</dbReference>
<evidence type="ECO:0000313" key="21">
    <source>
        <dbReference type="RefSeq" id="XP_019087497.1"/>
    </source>
</evidence>
<feature type="domain" description="Protein kinase" evidence="19">
    <location>
        <begin position="569"/>
        <end position="839"/>
    </location>
</feature>
<evidence type="ECO:0000256" key="8">
    <source>
        <dbReference type="ARBA" id="ARBA00022737"/>
    </source>
</evidence>
<evidence type="ECO:0000256" key="3">
    <source>
        <dbReference type="ARBA" id="ARBA00022527"/>
    </source>
</evidence>
<dbReference type="PROSITE" id="PS51257">
    <property type="entry name" value="PROKAR_LIPOPROTEIN"/>
    <property type="match status" value="1"/>
</dbReference>
<reference evidence="20" key="1">
    <citation type="journal article" date="2014" name="Nat. Commun.">
        <title>The emerging biofuel crop Camelina sativa retains a highly undifferentiated hexaploid genome structure.</title>
        <authorList>
            <person name="Kagale S."/>
            <person name="Koh C."/>
            <person name="Nixon J."/>
            <person name="Bollina V."/>
            <person name="Clarke W.E."/>
            <person name="Tuteja R."/>
            <person name="Spillane C."/>
            <person name="Robinson S.J."/>
            <person name="Links M.G."/>
            <person name="Clarke C."/>
            <person name="Higgins E.E."/>
            <person name="Huebert T."/>
            <person name="Sharpe A.G."/>
            <person name="Parkin I.A."/>
        </authorList>
    </citation>
    <scope>NUCLEOTIDE SEQUENCE [LARGE SCALE GENOMIC DNA]</scope>
    <source>
        <strain evidence="20">cv. DH55</strain>
    </source>
</reference>
<keyword evidence="10" id="KW-0418">Kinase</keyword>
<dbReference type="EC" id="2.7.11.1" evidence="2"/>
<evidence type="ECO:0000256" key="15">
    <source>
        <dbReference type="ARBA" id="ARBA00048679"/>
    </source>
</evidence>
<dbReference type="Gene3D" id="3.30.200.20">
    <property type="entry name" value="Phosphorylase Kinase, domain 1"/>
    <property type="match status" value="1"/>
</dbReference>
<dbReference type="InterPro" id="IPR017441">
    <property type="entry name" value="Protein_kinase_ATP_BS"/>
</dbReference>
<dbReference type="PROSITE" id="PS00107">
    <property type="entry name" value="PROTEIN_KINASE_ATP"/>
    <property type="match status" value="1"/>
</dbReference>
<sequence>MKSINYGYLLLLIIIAFACFQSVQAQSQPGFISLDCGLVPKNTSYTEKTTNITYISDADYIDSGLIGSINDSCKTVLQQQTWTVRSFPEGVRNCYNFNLKANLKYLIRGTFVYGNYDGLNQIPKFDLYIGPNKWTSVILEGVANATILEMIHVLPQDRLQVCLVKTGTTTPFISALELRQLDNNTYVTKSGSLMSFARIYFPKTASFLRYDEDLYDRVWVPFSQNETVSLSTDLLVDTSTNSYNVPQNVANSAITPSKATLPLSIWWDLQNINAQIYIYMHFAEIQKLKSNEAREFNITYNGGQVWESYFRPNNLSITTIFSETAMSSPDGFFNFTFTMTKNSTLPPLINGLEVYTVVENLLHETYQDEVSAMMNIKKTYGLSKKISWQGDPCSPKIYRWEGVNCSYLDSNQPLITSLNLAASRLTGIITPDISSLIQLRELDLSNNDLSGGIPNFLADMEMLTLINLRGNPKLNLTIPDSIQGRITNKSLTLLIDEIPSSKKPRIKFPLVAILASVACVIAFLAIFIICFIFRREKQRAPSNENRSSNQSIGTKERKFTYSEILKMTNNFERVLGKGGYGRVYYGNLDDTQVAVKMLFHSSADQDYKHFKAEVELLLRVHHRHLVGLVGYCDDGDNLALIYEYMANGDLRENMSENRCGHVLTWENRMQIAMEAAQGLEYLHNGSRPPMVHRDVKPTNILLNELFQAKLADFGLSRSSPVDGESYVSTIVAGTPGYLDPETNLLSEKTDVYSFGVVLLEIITNQPVIDSNRVKAHITEWVGFMLMKGDIRNIIDPKLMGEFDTNGVWKAVELALACVNPTSNRRPTMTHAVMELKECLDSEIARKQGSQEMYSINSIELSFSPTSTFSPGPR</sequence>
<dbReference type="PROSITE" id="PS50011">
    <property type="entry name" value="PROTEIN_KINASE_DOM"/>
    <property type="match status" value="1"/>
</dbReference>
<name>A0ABM1QL59_CAMSA</name>
<dbReference type="SUPFAM" id="SSF52058">
    <property type="entry name" value="L domain-like"/>
    <property type="match status" value="1"/>
</dbReference>
<dbReference type="Gene3D" id="1.10.510.10">
    <property type="entry name" value="Transferase(Phosphotransferase) domain 1"/>
    <property type="match status" value="1"/>
</dbReference>
<evidence type="ECO:0000256" key="17">
    <source>
        <dbReference type="SAM" id="Phobius"/>
    </source>
</evidence>
<dbReference type="InterPro" id="IPR000719">
    <property type="entry name" value="Prot_kinase_dom"/>
</dbReference>
<feature type="chain" id="PRO_5047197757" description="non-specific serine/threonine protein kinase" evidence="18">
    <location>
        <begin position="26"/>
        <end position="873"/>
    </location>
</feature>
<dbReference type="InterPro" id="IPR001245">
    <property type="entry name" value="Ser-Thr/Tyr_kinase_cat_dom"/>
</dbReference>
<dbReference type="SMART" id="SM00220">
    <property type="entry name" value="S_TKc"/>
    <property type="match status" value="1"/>
</dbReference>
<dbReference type="InterPro" id="IPR008271">
    <property type="entry name" value="Ser/Thr_kinase_AS"/>
</dbReference>
<dbReference type="PANTHER" id="PTHR45631:SF135">
    <property type="entry name" value="LEUCINE-RICH REPEAT PROTEIN KINASE FAMILY PROTEIN"/>
    <property type="match status" value="1"/>
</dbReference>
<dbReference type="InterPro" id="IPR032675">
    <property type="entry name" value="LRR_dom_sf"/>
</dbReference>
<dbReference type="GeneID" id="104751886"/>
<feature type="transmembrane region" description="Helical" evidence="17">
    <location>
        <begin position="508"/>
        <end position="533"/>
    </location>
</feature>
<evidence type="ECO:0000256" key="5">
    <source>
        <dbReference type="ARBA" id="ARBA00022679"/>
    </source>
</evidence>
<keyword evidence="4" id="KW-0433">Leucine-rich repeat</keyword>
<evidence type="ECO:0000256" key="14">
    <source>
        <dbReference type="ARBA" id="ARBA00047899"/>
    </source>
</evidence>
<evidence type="ECO:0000313" key="20">
    <source>
        <dbReference type="Proteomes" id="UP000694864"/>
    </source>
</evidence>
<keyword evidence="11 16" id="KW-0067">ATP-binding</keyword>
<dbReference type="SUPFAM" id="SSF56112">
    <property type="entry name" value="Protein kinase-like (PK-like)"/>
    <property type="match status" value="1"/>
</dbReference>
<dbReference type="InterPro" id="IPR001611">
    <property type="entry name" value="Leu-rich_rpt"/>
</dbReference>
<keyword evidence="9 16" id="KW-0547">Nucleotide-binding</keyword>